<feature type="region of interest" description="Disordered" evidence="3">
    <location>
        <begin position="73"/>
        <end position="101"/>
    </location>
</feature>
<keyword evidence="7" id="KW-1185">Reference proteome</keyword>
<evidence type="ECO:0000259" key="5">
    <source>
        <dbReference type="SMART" id="SM00560"/>
    </source>
</evidence>
<gene>
    <name evidence="6" type="ORF">FHS27_004019</name>
</gene>
<dbReference type="PANTHER" id="PTHR30273:SF2">
    <property type="entry name" value="PROTEIN FECR"/>
    <property type="match status" value="1"/>
</dbReference>
<evidence type="ECO:0000256" key="4">
    <source>
        <dbReference type="SAM" id="Phobius"/>
    </source>
</evidence>
<organism evidence="6 7">
    <name type="scientific">Aporhodopirellula rubra</name>
    <dbReference type="NCBI Taxonomy" id="980271"/>
    <lineage>
        <taxon>Bacteria</taxon>
        <taxon>Pseudomonadati</taxon>
        <taxon>Planctomycetota</taxon>
        <taxon>Planctomycetia</taxon>
        <taxon>Pirellulales</taxon>
        <taxon>Pirellulaceae</taxon>
        <taxon>Aporhodopirellula</taxon>
    </lineage>
</organism>
<keyword evidence="2" id="KW-1015">Disulfide bond</keyword>
<dbReference type="InterPro" id="IPR006558">
    <property type="entry name" value="LamG-like"/>
</dbReference>
<keyword evidence="4" id="KW-1133">Transmembrane helix</keyword>
<feature type="transmembrane region" description="Helical" evidence="4">
    <location>
        <begin position="114"/>
        <end position="133"/>
    </location>
</feature>
<dbReference type="AlphaFoldDB" id="A0A7W5H660"/>
<dbReference type="InterPro" id="IPR006860">
    <property type="entry name" value="FecR"/>
</dbReference>
<dbReference type="Gene3D" id="2.60.120.200">
    <property type="match status" value="1"/>
</dbReference>
<keyword evidence="1" id="KW-0732">Signal</keyword>
<protein>
    <recommendedName>
        <fullName evidence="5">LamG-like jellyroll fold domain-containing protein</fullName>
    </recommendedName>
</protein>
<dbReference type="SMART" id="SM00560">
    <property type="entry name" value="LamGL"/>
    <property type="match status" value="1"/>
</dbReference>
<dbReference type="Pfam" id="PF04773">
    <property type="entry name" value="FecR"/>
    <property type="match status" value="1"/>
</dbReference>
<dbReference type="EMBL" id="JACHXU010000014">
    <property type="protein sequence ID" value="MBB3208192.1"/>
    <property type="molecule type" value="Genomic_DNA"/>
</dbReference>
<dbReference type="GO" id="GO:0016989">
    <property type="term" value="F:sigma factor antagonist activity"/>
    <property type="evidence" value="ECO:0007669"/>
    <property type="project" value="TreeGrafter"/>
</dbReference>
<feature type="compositionally biased region" description="Basic and acidic residues" evidence="3">
    <location>
        <begin position="83"/>
        <end position="93"/>
    </location>
</feature>
<reference evidence="6 7" key="1">
    <citation type="submission" date="2020-08" db="EMBL/GenBank/DDBJ databases">
        <title>Genomic Encyclopedia of Type Strains, Phase III (KMG-III): the genomes of soil and plant-associated and newly described type strains.</title>
        <authorList>
            <person name="Whitman W."/>
        </authorList>
    </citation>
    <scope>NUCLEOTIDE SEQUENCE [LARGE SCALE GENOMIC DNA]</scope>
    <source>
        <strain evidence="6 7">CECT 8075</strain>
    </source>
</reference>
<dbReference type="InterPro" id="IPR012373">
    <property type="entry name" value="Ferrdict_sens_TM"/>
</dbReference>
<evidence type="ECO:0000313" key="6">
    <source>
        <dbReference type="EMBL" id="MBB3208192.1"/>
    </source>
</evidence>
<name>A0A7W5H660_9BACT</name>
<comment type="caution">
    <text evidence="6">The sequence shown here is derived from an EMBL/GenBank/DDBJ whole genome shotgun (WGS) entry which is preliminary data.</text>
</comment>
<sequence length="602" mass="66401">MNTRPQHSDDFQRLNELLPRFVESRLDTNEEQELATILQRSPETQSHYLAYLQLHAELTQAWGAVDENAINHLSERLPGPGPRETRQPERPTETKSTPRISPIFSGGTFGLQNLVAFLVLVIGGLSAGLWVSLSRSGEKGADVALLPHEDSRDDQLADAVPPSPNTLTSDDQPTETQAELFVSGYGKDELLPIAAVVVRLDGNVSPNLAVGRRLTAGTLTLPQGSVQMEFMSGAVVALDGPAELQIHSKEAATLISGAVSAHVPKRAQGFVINAPQAAIVDLGTEFGVRVTPSGVSEVEVLSGEVELSLIGDDGNTLSSQRVQEASRVRVNRDDDELQQVASGGKDLPIISGYDDSALGLSYEYAARVRDDEPLVYWRFEENNAERVRNEMGDAHFARLIGQGESNENIRIENGYVRFQRSDVKRYLMTDDALQSFNENPYSIEFWMKPDDLQHATCLGIFPESRRDPRIFLNVIEIVTDTFMIHEPGAVRFLHRTPPNGEYEIGKNAFSPGMCVPGQWHHVVAVKTFDAMEIHINGQKVRQVVLPEGSVNSEGDFQIVVGQLTANEAWRQFSGAMDEFAVYGRALTPEEIAEHYRLINSID</sequence>
<evidence type="ECO:0000256" key="3">
    <source>
        <dbReference type="SAM" id="MobiDB-lite"/>
    </source>
</evidence>
<evidence type="ECO:0000256" key="2">
    <source>
        <dbReference type="ARBA" id="ARBA00023157"/>
    </source>
</evidence>
<dbReference type="SUPFAM" id="SSF49899">
    <property type="entry name" value="Concanavalin A-like lectins/glucanases"/>
    <property type="match status" value="1"/>
</dbReference>
<dbReference type="Pfam" id="PF13385">
    <property type="entry name" value="Laminin_G_3"/>
    <property type="match status" value="1"/>
</dbReference>
<keyword evidence="4" id="KW-0812">Transmembrane</keyword>
<proteinExistence type="predicted"/>
<feature type="domain" description="LamG-like jellyroll fold" evidence="5">
    <location>
        <begin position="434"/>
        <end position="589"/>
    </location>
</feature>
<keyword evidence="4" id="KW-0472">Membrane</keyword>
<feature type="compositionally biased region" description="Polar residues" evidence="3">
    <location>
        <begin position="165"/>
        <end position="174"/>
    </location>
</feature>
<dbReference type="Gene3D" id="2.60.120.1440">
    <property type="match status" value="1"/>
</dbReference>
<evidence type="ECO:0000313" key="7">
    <source>
        <dbReference type="Proteomes" id="UP000536179"/>
    </source>
</evidence>
<dbReference type="Proteomes" id="UP000536179">
    <property type="component" value="Unassembled WGS sequence"/>
</dbReference>
<dbReference type="PANTHER" id="PTHR30273">
    <property type="entry name" value="PERIPLASMIC SIGNAL SENSOR AND SIGMA FACTOR ACTIVATOR FECR-RELATED"/>
    <property type="match status" value="1"/>
</dbReference>
<feature type="region of interest" description="Disordered" evidence="3">
    <location>
        <begin position="149"/>
        <end position="174"/>
    </location>
</feature>
<accession>A0A7W5H660</accession>
<dbReference type="InterPro" id="IPR013320">
    <property type="entry name" value="ConA-like_dom_sf"/>
</dbReference>
<evidence type="ECO:0000256" key="1">
    <source>
        <dbReference type="ARBA" id="ARBA00022729"/>
    </source>
</evidence>
<dbReference type="RefSeq" id="WP_184306425.1">
    <property type="nucleotide sequence ID" value="NZ_JACHXU010000014.1"/>
</dbReference>